<evidence type="ECO:0000256" key="8">
    <source>
        <dbReference type="ARBA" id="ARBA00022989"/>
    </source>
</evidence>
<evidence type="ECO:0000256" key="1">
    <source>
        <dbReference type="ARBA" id="ARBA00001970"/>
    </source>
</evidence>
<evidence type="ECO:0000259" key="12">
    <source>
        <dbReference type="PROSITE" id="PS50939"/>
    </source>
</evidence>
<evidence type="ECO:0000313" key="14">
    <source>
        <dbReference type="RefSeq" id="XP_004499979.1"/>
    </source>
</evidence>
<dbReference type="Gene3D" id="1.20.120.1770">
    <property type="match status" value="1"/>
</dbReference>
<dbReference type="PANTHER" id="PTHR15422:SF24">
    <property type="entry name" value="DOMON RELATED DOMAIN-CONTAINING PROTEIN"/>
    <property type="match status" value="1"/>
</dbReference>
<feature type="transmembrane region" description="Helical" evidence="11">
    <location>
        <begin position="82"/>
        <end position="106"/>
    </location>
</feature>
<dbReference type="RefSeq" id="XP_004499979.1">
    <property type="nucleotide sequence ID" value="XM_004499922.3"/>
</dbReference>
<feature type="transmembrane region" description="Helical" evidence="11">
    <location>
        <begin position="118"/>
        <end position="137"/>
    </location>
</feature>
<name>A0A1S2Y7B3_CICAR</name>
<dbReference type="OrthoDB" id="19261at2759"/>
<evidence type="ECO:0000256" key="3">
    <source>
        <dbReference type="ARBA" id="ARBA00022448"/>
    </source>
</evidence>
<dbReference type="GO" id="GO:0140575">
    <property type="term" value="F:transmembrane monodehydroascorbate reductase activity"/>
    <property type="evidence" value="ECO:0007669"/>
    <property type="project" value="InterPro"/>
</dbReference>
<evidence type="ECO:0000256" key="6">
    <source>
        <dbReference type="ARBA" id="ARBA00022723"/>
    </source>
</evidence>
<evidence type="ECO:0000256" key="7">
    <source>
        <dbReference type="ARBA" id="ARBA00022982"/>
    </source>
</evidence>
<dbReference type="AlphaFoldDB" id="A0A1S2Y7B3"/>
<evidence type="ECO:0000313" key="13">
    <source>
        <dbReference type="Proteomes" id="UP000087171"/>
    </source>
</evidence>
<dbReference type="PANTHER" id="PTHR15422">
    <property type="entry name" value="OS05G0565100 PROTEIN"/>
    <property type="match status" value="1"/>
</dbReference>
<evidence type="ECO:0000256" key="5">
    <source>
        <dbReference type="ARBA" id="ARBA00022692"/>
    </source>
</evidence>
<dbReference type="GO" id="GO:0046872">
    <property type="term" value="F:metal ion binding"/>
    <property type="evidence" value="ECO:0007669"/>
    <property type="project" value="UniProtKB-KW"/>
</dbReference>
<feature type="transmembrane region" description="Helical" evidence="11">
    <location>
        <begin position="184"/>
        <end position="203"/>
    </location>
</feature>
<feature type="transmembrane region" description="Helical" evidence="11">
    <location>
        <begin position="149"/>
        <end position="172"/>
    </location>
</feature>
<dbReference type="SMART" id="SM00665">
    <property type="entry name" value="B561"/>
    <property type="match status" value="1"/>
</dbReference>
<dbReference type="STRING" id="3827.A0A1S2Y7B3"/>
<keyword evidence="5 11" id="KW-0812">Transmembrane</keyword>
<protein>
    <submittedName>
        <fullName evidence="14">Cytochrome b561 domain-containing protein At2g30890-like</fullName>
    </submittedName>
</protein>
<feature type="domain" description="Cytochrome b561" evidence="12">
    <location>
        <begin position="12"/>
        <end position="211"/>
    </location>
</feature>
<dbReference type="PROSITE" id="PS50939">
    <property type="entry name" value="CYTOCHROME_B561"/>
    <property type="match status" value="1"/>
</dbReference>
<dbReference type="InterPro" id="IPR045150">
    <property type="entry name" value="CYB561D1/2"/>
</dbReference>
<reference evidence="13" key="1">
    <citation type="journal article" date="2013" name="Nat. Biotechnol.">
        <title>Draft genome sequence of chickpea (Cicer arietinum) provides a resource for trait improvement.</title>
        <authorList>
            <person name="Varshney R.K."/>
            <person name="Song C."/>
            <person name="Saxena R.K."/>
            <person name="Azam S."/>
            <person name="Yu S."/>
            <person name="Sharpe A.G."/>
            <person name="Cannon S."/>
            <person name="Baek J."/>
            <person name="Rosen B.D."/>
            <person name="Tar'an B."/>
            <person name="Millan T."/>
            <person name="Zhang X."/>
            <person name="Ramsay L.D."/>
            <person name="Iwata A."/>
            <person name="Wang Y."/>
            <person name="Nelson W."/>
            <person name="Farmer A.D."/>
            <person name="Gaur P.M."/>
            <person name="Soderlund C."/>
            <person name="Penmetsa R.V."/>
            <person name="Xu C."/>
            <person name="Bharti A.K."/>
            <person name="He W."/>
            <person name="Winter P."/>
            <person name="Zhao S."/>
            <person name="Hane J.K."/>
            <person name="Carrasquilla-Garcia N."/>
            <person name="Condie J.A."/>
            <person name="Upadhyaya H.D."/>
            <person name="Luo M.C."/>
            <person name="Thudi M."/>
            <person name="Gowda C.L."/>
            <person name="Singh N.P."/>
            <person name="Lichtenzveig J."/>
            <person name="Gali K.K."/>
            <person name="Rubio J."/>
            <person name="Nadarajan N."/>
            <person name="Dolezel J."/>
            <person name="Bansal K.C."/>
            <person name="Xu X."/>
            <person name="Edwards D."/>
            <person name="Zhang G."/>
            <person name="Kahl G."/>
            <person name="Gil J."/>
            <person name="Singh K.B."/>
            <person name="Datta S.K."/>
            <person name="Jackson S.A."/>
            <person name="Wang J."/>
            <person name="Cook D.R."/>
        </authorList>
    </citation>
    <scope>NUCLEOTIDE SEQUENCE [LARGE SCALE GENOMIC DNA]</scope>
    <source>
        <strain evidence="13">cv. CDC Frontier</strain>
    </source>
</reference>
<feature type="transmembrane region" description="Helical" evidence="11">
    <location>
        <begin position="51"/>
        <end position="70"/>
    </location>
</feature>
<reference evidence="14" key="2">
    <citation type="submission" date="2025-08" db="UniProtKB">
        <authorList>
            <consortium name="RefSeq"/>
        </authorList>
    </citation>
    <scope>IDENTIFICATION</scope>
    <source>
        <tissue evidence="14">Etiolated seedlings</tissue>
    </source>
</reference>
<keyword evidence="10 11" id="KW-0472">Membrane</keyword>
<keyword evidence="7" id="KW-0249">Electron transport</keyword>
<dbReference type="CDD" id="cd08760">
    <property type="entry name" value="Cyt_b561_FRRS1_like"/>
    <property type="match status" value="1"/>
</dbReference>
<dbReference type="Proteomes" id="UP000087171">
    <property type="component" value="Chromosome Ca5"/>
</dbReference>
<keyword evidence="9" id="KW-0408">Iron</keyword>
<dbReference type="eggNOG" id="KOG4293">
    <property type="taxonomic scope" value="Eukaryota"/>
</dbReference>
<dbReference type="GO" id="GO:0016020">
    <property type="term" value="C:membrane"/>
    <property type="evidence" value="ECO:0007669"/>
    <property type="project" value="UniProtKB-SubCell"/>
</dbReference>
<evidence type="ECO:0000256" key="2">
    <source>
        <dbReference type="ARBA" id="ARBA00004141"/>
    </source>
</evidence>
<comment type="subcellular location">
    <subcellularLocation>
        <location evidence="2">Membrane</location>
        <topology evidence="2">Multi-pass membrane protein</topology>
    </subcellularLocation>
</comment>
<accession>A0A1S2Y7B3</accession>
<dbReference type="Pfam" id="PF03188">
    <property type="entry name" value="Cytochrom_B561"/>
    <property type="match status" value="1"/>
</dbReference>
<keyword evidence="3" id="KW-0813">Transport</keyword>
<feature type="transmembrane region" description="Helical" evidence="11">
    <location>
        <begin position="12"/>
        <end position="31"/>
    </location>
</feature>
<dbReference type="PaxDb" id="3827-XP_004499979.1"/>
<evidence type="ECO:0000256" key="11">
    <source>
        <dbReference type="SAM" id="Phobius"/>
    </source>
</evidence>
<dbReference type="KEGG" id="cam:101498948"/>
<dbReference type="GO" id="GO:0020037">
    <property type="term" value="F:heme binding"/>
    <property type="evidence" value="ECO:0007669"/>
    <property type="project" value="TreeGrafter"/>
</dbReference>
<dbReference type="InterPro" id="IPR006593">
    <property type="entry name" value="Cyt_b561/ferric_Rdtase_TM"/>
</dbReference>
<keyword evidence="13" id="KW-1185">Reference proteome</keyword>
<keyword evidence="4" id="KW-0349">Heme</keyword>
<evidence type="ECO:0000256" key="4">
    <source>
        <dbReference type="ARBA" id="ARBA00022617"/>
    </source>
</evidence>
<sequence length="243" mass="28265">MKILMEIQQRKFIAFFIQACIALFLFPLVSSSQEHIKMTPKLQFEITLHGFLLWFSMGFLMPIGILAIRLSNREDNPRWLRILFYVHSILQMVAVLLATAGAIMSIKNFNNLFNNNHQRLGVALYGIIWLQVLVGIFRPQRGSKRRSVWFFSHWILGTAVSFLGVLNVYIGLAAYHEKTSKGIRTWNILFTIQISLIVFFYLFQERWGYIQKQRVILSNEMVTPSCQETLPNEKERALKDGTC</sequence>
<dbReference type="GeneID" id="101498948"/>
<evidence type="ECO:0000256" key="9">
    <source>
        <dbReference type="ARBA" id="ARBA00023004"/>
    </source>
</evidence>
<proteinExistence type="predicted"/>
<organism evidence="13 14">
    <name type="scientific">Cicer arietinum</name>
    <name type="common">Chickpea</name>
    <name type="synonym">Garbanzo</name>
    <dbReference type="NCBI Taxonomy" id="3827"/>
    <lineage>
        <taxon>Eukaryota</taxon>
        <taxon>Viridiplantae</taxon>
        <taxon>Streptophyta</taxon>
        <taxon>Embryophyta</taxon>
        <taxon>Tracheophyta</taxon>
        <taxon>Spermatophyta</taxon>
        <taxon>Magnoliopsida</taxon>
        <taxon>eudicotyledons</taxon>
        <taxon>Gunneridae</taxon>
        <taxon>Pentapetalae</taxon>
        <taxon>rosids</taxon>
        <taxon>fabids</taxon>
        <taxon>Fabales</taxon>
        <taxon>Fabaceae</taxon>
        <taxon>Papilionoideae</taxon>
        <taxon>50 kb inversion clade</taxon>
        <taxon>NPAAA clade</taxon>
        <taxon>Hologalegina</taxon>
        <taxon>IRL clade</taxon>
        <taxon>Cicereae</taxon>
        <taxon>Cicer</taxon>
    </lineage>
</organism>
<comment type="cofactor">
    <cofactor evidence="1">
        <name>heme b</name>
        <dbReference type="ChEBI" id="CHEBI:60344"/>
    </cofactor>
</comment>
<gene>
    <name evidence="14" type="primary">LOC101498948</name>
</gene>
<keyword evidence="6" id="KW-0479">Metal-binding</keyword>
<evidence type="ECO:0000256" key="10">
    <source>
        <dbReference type="ARBA" id="ARBA00023136"/>
    </source>
</evidence>
<keyword evidence="8 11" id="KW-1133">Transmembrane helix</keyword>